<reference evidence="3" key="1">
    <citation type="submission" date="2024-02" db="EMBL/GenBank/DDBJ databases">
        <authorList>
            <consortium name="ELIXIR-Norway"/>
            <consortium name="Elixir Norway"/>
        </authorList>
    </citation>
    <scope>NUCLEOTIDE SEQUENCE</scope>
</reference>
<sequence>MEGGSRRKLIPYCSSTNVLYNNNCGSCNNKCPVGQQCCSGQCVNILTNSANCGGCGNVCNNVPCTFGICGGYGS</sequence>
<dbReference type="EMBL" id="OZ019905">
    <property type="protein sequence ID" value="CAK9201182.1"/>
    <property type="molecule type" value="Genomic_DNA"/>
</dbReference>
<accession>A0ABP0TNT7</accession>
<organism evidence="3 4">
    <name type="scientific">Sphagnum troendelagicum</name>
    <dbReference type="NCBI Taxonomy" id="128251"/>
    <lineage>
        <taxon>Eukaryota</taxon>
        <taxon>Viridiplantae</taxon>
        <taxon>Streptophyta</taxon>
        <taxon>Embryophyta</taxon>
        <taxon>Bryophyta</taxon>
        <taxon>Sphagnophytina</taxon>
        <taxon>Sphagnopsida</taxon>
        <taxon>Sphagnales</taxon>
        <taxon>Sphagnaceae</taxon>
        <taxon>Sphagnum</taxon>
    </lineage>
</organism>
<dbReference type="PANTHER" id="PTHR33227">
    <property type="entry name" value="STIGMA-SPECIFIC STIG1-LIKE PROTEIN 3"/>
    <property type="match status" value="1"/>
</dbReference>
<evidence type="ECO:0008006" key="5">
    <source>
        <dbReference type="Google" id="ProtNLM"/>
    </source>
</evidence>
<dbReference type="Pfam" id="PF04885">
    <property type="entry name" value="Stig1"/>
    <property type="match status" value="1"/>
</dbReference>
<dbReference type="Proteomes" id="UP001497512">
    <property type="component" value="Chromosome 13"/>
</dbReference>
<evidence type="ECO:0000256" key="1">
    <source>
        <dbReference type="ARBA" id="ARBA00006010"/>
    </source>
</evidence>
<evidence type="ECO:0000313" key="3">
    <source>
        <dbReference type="EMBL" id="CAK9201182.1"/>
    </source>
</evidence>
<evidence type="ECO:0000256" key="2">
    <source>
        <dbReference type="ARBA" id="ARBA00022729"/>
    </source>
</evidence>
<protein>
    <recommendedName>
        <fullName evidence="5">Stigma-specific protein Stig1</fullName>
    </recommendedName>
</protein>
<evidence type="ECO:0000313" key="4">
    <source>
        <dbReference type="Proteomes" id="UP001497512"/>
    </source>
</evidence>
<gene>
    <name evidence="3" type="ORF">CSSPTR1EN2_LOCUS5779</name>
</gene>
<keyword evidence="2" id="KW-0732">Signal</keyword>
<comment type="similarity">
    <text evidence="1">Belongs to the STIG1 family.</text>
</comment>
<dbReference type="InterPro" id="IPR006969">
    <property type="entry name" value="Stig-like"/>
</dbReference>
<dbReference type="PANTHER" id="PTHR33227:SF54">
    <property type="entry name" value="PROTEIN STIG1"/>
    <property type="match status" value="1"/>
</dbReference>
<proteinExistence type="inferred from homology"/>
<keyword evidence="4" id="KW-1185">Reference proteome</keyword>
<name>A0ABP0TNT7_9BRYO</name>